<keyword evidence="1" id="KW-0695">RNA-directed DNA polymerase</keyword>
<protein>
    <submittedName>
        <fullName evidence="1">Reverse transcriptase</fullName>
    </submittedName>
</protein>
<dbReference type="PANTHER" id="PTHR33116">
    <property type="entry name" value="REVERSE TRANSCRIPTASE ZINC-BINDING DOMAIN-CONTAINING PROTEIN-RELATED-RELATED"/>
    <property type="match status" value="1"/>
</dbReference>
<dbReference type="AlphaFoldDB" id="A0A835CF95"/>
<evidence type="ECO:0000313" key="1">
    <source>
        <dbReference type="EMBL" id="KAF7839326.1"/>
    </source>
</evidence>
<dbReference type="OrthoDB" id="1932527at2759"/>
<proteinExistence type="predicted"/>
<keyword evidence="1" id="KW-0548">Nucleotidyltransferase</keyword>
<dbReference type="Proteomes" id="UP000634136">
    <property type="component" value="Unassembled WGS sequence"/>
</dbReference>
<organism evidence="1 2">
    <name type="scientific">Senna tora</name>
    <dbReference type="NCBI Taxonomy" id="362788"/>
    <lineage>
        <taxon>Eukaryota</taxon>
        <taxon>Viridiplantae</taxon>
        <taxon>Streptophyta</taxon>
        <taxon>Embryophyta</taxon>
        <taxon>Tracheophyta</taxon>
        <taxon>Spermatophyta</taxon>
        <taxon>Magnoliopsida</taxon>
        <taxon>eudicotyledons</taxon>
        <taxon>Gunneridae</taxon>
        <taxon>Pentapetalae</taxon>
        <taxon>rosids</taxon>
        <taxon>fabids</taxon>
        <taxon>Fabales</taxon>
        <taxon>Fabaceae</taxon>
        <taxon>Caesalpinioideae</taxon>
        <taxon>Cassia clade</taxon>
        <taxon>Senna</taxon>
    </lineage>
</organism>
<sequence length="326" mass="37132">MYADDTILFFKADDSNCGMIEATLDMYGNLAGQRLNSNKSFLVFSHDTPTIIKDRIAHLFGVSISTKVGKYLGTYVDNRMSDSQNYRDLVEKVNNKLVGWKAQTLSQKYCHQMDAACSNFFWGFRKDKLAMHLLNKNKIFAPKDRGGLGLRDSDLVNNALVTKQIWRMVENPKSLFGQCRVLTKQEFQVKNCVFLLKRKKKKETSVLVFFFLRGSLFKVSVWNKGRTLGFNSFLLDVLRSFLLASAQNQLSLEVVIFQKPGHISLLKGRFLQYSEAIISRDVVNLLSSQNVLVQLSNDVLLQQAINFDRLMPQYVFTGTSPSSLSM</sequence>
<reference evidence="1" key="1">
    <citation type="submission" date="2020-09" db="EMBL/GenBank/DDBJ databases">
        <title>Genome-Enabled Discovery of Anthraquinone Biosynthesis in Senna tora.</title>
        <authorList>
            <person name="Kang S.-H."/>
            <person name="Pandey R.P."/>
            <person name="Lee C.-M."/>
            <person name="Sim J.-S."/>
            <person name="Jeong J.-T."/>
            <person name="Choi B.-S."/>
            <person name="Jung M."/>
            <person name="Ginzburg D."/>
            <person name="Zhao K."/>
            <person name="Won S.Y."/>
            <person name="Oh T.-J."/>
            <person name="Yu Y."/>
            <person name="Kim N.-H."/>
            <person name="Lee O.R."/>
            <person name="Lee T.-H."/>
            <person name="Bashyal P."/>
            <person name="Kim T.-S."/>
            <person name="Lee W.-H."/>
            <person name="Kawkins C."/>
            <person name="Kim C.-K."/>
            <person name="Kim J.S."/>
            <person name="Ahn B.O."/>
            <person name="Rhee S.Y."/>
            <person name="Sohng J.K."/>
        </authorList>
    </citation>
    <scope>NUCLEOTIDE SEQUENCE</scope>
    <source>
        <tissue evidence="1">Leaf</tissue>
    </source>
</reference>
<name>A0A835CF95_9FABA</name>
<keyword evidence="1" id="KW-0808">Transferase</keyword>
<dbReference type="EMBL" id="JAAIUW010000003">
    <property type="protein sequence ID" value="KAF7839326.1"/>
    <property type="molecule type" value="Genomic_DNA"/>
</dbReference>
<evidence type="ECO:0000313" key="2">
    <source>
        <dbReference type="Proteomes" id="UP000634136"/>
    </source>
</evidence>
<dbReference type="GO" id="GO:0003964">
    <property type="term" value="F:RNA-directed DNA polymerase activity"/>
    <property type="evidence" value="ECO:0007669"/>
    <property type="project" value="UniProtKB-KW"/>
</dbReference>
<comment type="caution">
    <text evidence="1">The sequence shown here is derived from an EMBL/GenBank/DDBJ whole genome shotgun (WGS) entry which is preliminary data.</text>
</comment>
<dbReference type="PANTHER" id="PTHR33116:SF86">
    <property type="entry name" value="REVERSE TRANSCRIPTASE DOMAIN-CONTAINING PROTEIN"/>
    <property type="match status" value="1"/>
</dbReference>
<accession>A0A835CF95</accession>
<keyword evidence="2" id="KW-1185">Reference proteome</keyword>
<gene>
    <name evidence="1" type="ORF">G2W53_007808</name>
</gene>